<protein>
    <submittedName>
        <fullName evidence="2">Uncharacterized protein</fullName>
    </submittedName>
</protein>
<keyword evidence="3" id="KW-1185">Reference proteome</keyword>
<dbReference type="Proteomes" id="UP001314170">
    <property type="component" value="Unassembled WGS sequence"/>
</dbReference>
<evidence type="ECO:0000313" key="2">
    <source>
        <dbReference type="EMBL" id="CAK7327790.1"/>
    </source>
</evidence>
<evidence type="ECO:0000313" key="3">
    <source>
        <dbReference type="Proteomes" id="UP001314170"/>
    </source>
</evidence>
<sequence>MIRMRGDLRGVIELEFRNGSYKGREQVMSGGGEGEGKRGEELRKLEIMRKMGIRVSVGRSKARGGPESGGERWRRRGGSSGCGYFR</sequence>
<dbReference type="AlphaFoldDB" id="A0AAV1R5L6"/>
<dbReference type="EMBL" id="CAWUPB010000858">
    <property type="protein sequence ID" value="CAK7327790.1"/>
    <property type="molecule type" value="Genomic_DNA"/>
</dbReference>
<feature type="region of interest" description="Disordered" evidence="1">
    <location>
        <begin position="56"/>
        <end position="86"/>
    </location>
</feature>
<gene>
    <name evidence="2" type="ORF">DCAF_LOCUS5506</name>
</gene>
<name>A0AAV1R5L6_9ROSI</name>
<organism evidence="2 3">
    <name type="scientific">Dovyalis caffra</name>
    <dbReference type="NCBI Taxonomy" id="77055"/>
    <lineage>
        <taxon>Eukaryota</taxon>
        <taxon>Viridiplantae</taxon>
        <taxon>Streptophyta</taxon>
        <taxon>Embryophyta</taxon>
        <taxon>Tracheophyta</taxon>
        <taxon>Spermatophyta</taxon>
        <taxon>Magnoliopsida</taxon>
        <taxon>eudicotyledons</taxon>
        <taxon>Gunneridae</taxon>
        <taxon>Pentapetalae</taxon>
        <taxon>rosids</taxon>
        <taxon>fabids</taxon>
        <taxon>Malpighiales</taxon>
        <taxon>Salicaceae</taxon>
        <taxon>Flacourtieae</taxon>
        <taxon>Dovyalis</taxon>
    </lineage>
</organism>
<comment type="caution">
    <text evidence="2">The sequence shown here is derived from an EMBL/GenBank/DDBJ whole genome shotgun (WGS) entry which is preliminary data.</text>
</comment>
<reference evidence="2 3" key="1">
    <citation type="submission" date="2024-01" db="EMBL/GenBank/DDBJ databases">
        <authorList>
            <person name="Waweru B."/>
        </authorList>
    </citation>
    <scope>NUCLEOTIDE SEQUENCE [LARGE SCALE GENOMIC DNA]</scope>
</reference>
<accession>A0AAV1R5L6</accession>
<proteinExistence type="predicted"/>
<evidence type="ECO:0000256" key="1">
    <source>
        <dbReference type="SAM" id="MobiDB-lite"/>
    </source>
</evidence>